<name>A0A3L6TLL4_PANMI</name>
<keyword evidence="5" id="KW-1185">Reference proteome</keyword>
<dbReference type="PANTHER" id="PTHR32295:SF31">
    <property type="entry name" value="IQ CALMODULIN-BINDING MOTIF FAMILY PROTEIN, EXPRESSED"/>
    <property type="match status" value="1"/>
</dbReference>
<proteinExistence type="inferred from homology"/>
<feature type="compositionally biased region" description="Polar residues" evidence="3">
    <location>
        <begin position="28"/>
        <end position="43"/>
    </location>
</feature>
<dbReference type="PANTHER" id="PTHR32295">
    <property type="entry name" value="IQ-DOMAIN 5-RELATED"/>
    <property type="match status" value="1"/>
</dbReference>
<protein>
    <submittedName>
        <fullName evidence="4">Protein IQ-DOMAIN 1-like</fullName>
    </submittedName>
</protein>
<comment type="similarity">
    <text evidence="2">Belongs to the IQD family.</text>
</comment>
<feature type="compositionally biased region" description="Polar residues" evidence="3">
    <location>
        <begin position="68"/>
        <end position="90"/>
    </location>
</feature>
<evidence type="ECO:0000256" key="2">
    <source>
        <dbReference type="ARBA" id="ARBA00024341"/>
    </source>
</evidence>
<comment type="caution">
    <text evidence="4">The sequence shown here is derived from an EMBL/GenBank/DDBJ whole genome shotgun (WGS) entry which is preliminary data.</text>
</comment>
<dbReference type="CDD" id="cd23767">
    <property type="entry name" value="IQCD"/>
    <property type="match status" value="1"/>
</dbReference>
<dbReference type="Proteomes" id="UP000275267">
    <property type="component" value="Unassembled WGS sequence"/>
</dbReference>
<organism evidence="4 5">
    <name type="scientific">Panicum miliaceum</name>
    <name type="common">Proso millet</name>
    <name type="synonym">Broomcorn millet</name>
    <dbReference type="NCBI Taxonomy" id="4540"/>
    <lineage>
        <taxon>Eukaryota</taxon>
        <taxon>Viridiplantae</taxon>
        <taxon>Streptophyta</taxon>
        <taxon>Embryophyta</taxon>
        <taxon>Tracheophyta</taxon>
        <taxon>Spermatophyta</taxon>
        <taxon>Magnoliopsida</taxon>
        <taxon>Liliopsida</taxon>
        <taxon>Poales</taxon>
        <taxon>Poaceae</taxon>
        <taxon>PACMAD clade</taxon>
        <taxon>Panicoideae</taxon>
        <taxon>Panicodae</taxon>
        <taxon>Paniceae</taxon>
        <taxon>Panicinae</taxon>
        <taxon>Panicum</taxon>
        <taxon>Panicum sect. Panicum</taxon>
    </lineage>
</organism>
<dbReference type="AlphaFoldDB" id="A0A3L6TLL4"/>
<evidence type="ECO:0000313" key="5">
    <source>
        <dbReference type="Proteomes" id="UP000275267"/>
    </source>
</evidence>
<dbReference type="PROSITE" id="PS50096">
    <property type="entry name" value="IQ"/>
    <property type="match status" value="2"/>
</dbReference>
<feature type="compositionally biased region" description="Polar residues" evidence="3">
    <location>
        <begin position="231"/>
        <end position="246"/>
    </location>
</feature>
<dbReference type="OrthoDB" id="654277at2759"/>
<sequence length="511" mass="56674">MGISSKWIKSLVGIRKQEKGHNTEKQQKGQNAESSETWSSADQSLHKRKHSLDPEGELAVGEIPVQSEALTDDSNTQTISDSICPDSTSLDAHVSQAEHDSKEDMAATVIQSAFRAFLARRALRALKGIVLLQALIRGHAVRRQTEETLQCMQALVKAQARVRARQVRVALENQVARKKIPEQDDHENHVREVEGGWCGSIGSMEEMQAKALKRQQAAAKRERAMAYALTHQRQAGSKQQKSTSLQGPKLDDNHWGSNWLDRWMAVRPWENRLLDSNAKESMPTHEDKQDLETKSQIMPKGKVLTSNTPSGLSKKKGANHKKSYSDVSCTSFARPANVLPSTSLGSFKQKAKVTDEVFEEVTSQPTDVASKAKHNPKYKLVQANTPAKKRLSLPNNGPIQKHGQTLLSKVGSKLSYRPDNTFMFFQSISGGSCTPLRKFLTHGVARYIGEELLAGPAEYKNGDKKNPMRSTPPLVPTNEIVEIWRARLPDPGVTDTDTNPDQIRSDLAAFP</sequence>
<dbReference type="SMART" id="SM00015">
    <property type="entry name" value="IQ"/>
    <property type="match status" value="2"/>
</dbReference>
<feature type="region of interest" description="Disordered" evidence="3">
    <location>
        <begin position="487"/>
        <end position="511"/>
    </location>
</feature>
<evidence type="ECO:0000256" key="1">
    <source>
        <dbReference type="ARBA" id="ARBA00022860"/>
    </source>
</evidence>
<accession>A0A3L6TLL4</accession>
<dbReference type="InterPro" id="IPR000048">
    <property type="entry name" value="IQ_motif_EF-hand-BS"/>
</dbReference>
<feature type="compositionally biased region" description="Basic and acidic residues" evidence="3">
    <location>
        <begin position="282"/>
        <end position="293"/>
    </location>
</feature>
<evidence type="ECO:0000256" key="3">
    <source>
        <dbReference type="SAM" id="MobiDB-lite"/>
    </source>
</evidence>
<keyword evidence="1" id="KW-0112">Calmodulin-binding</keyword>
<dbReference type="Gene3D" id="1.20.5.190">
    <property type="match status" value="1"/>
</dbReference>
<evidence type="ECO:0000313" key="4">
    <source>
        <dbReference type="EMBL" id="RLN39744.1"/>
    </source>
</evidence>
<feature type="region of interest" description="Disordered" evidence="3">
    <location>
        <begin position="228"/>
        <end position="252"/>
    </location>
</feature>
<feature type="region of interest" description="Disordered" evidence="3">
    <location>
        <begin position="13"/>
        <end position="99"/>
    </location>
</feature>
<gene>
    <name evidence="4" type="ORF">C2845_PM01G33900</name>
</gene>
<feature type="region of interest" description="Disordered" evidence="3">
    <location>
        <begin position="277"/>
        <end position="321"/>
    </location>
</feature>
<dbReference type="STRING" id="4540.A0A3L6TLL4"/>
<dbReference type="EMBL" id="PQIB02000001">
    <property type="protein sequence ID" value="RLN39744.1"/>
    <property type="molecule type" value="Genomic_DNA"/>
</dbReference>
<reference evidence="5" key="1">
    <citation type="journal article" date="2019" name="Nat. Commun.">
        <title>The genome of broomcorn millet.</title>
        <authorList>
            <person name="Zou C."/>
            <person name="Miki D."/>
            <person name="Li D."/>
            <person name="Tang Q."/>
            <person name="Xiao L."/>
            <person name="Rajput S."/>
            <person name="Deng P."/>
            <person name="Jia W."/>
            <person name="Huang R."/>
            <person name="Zhang M."/>
            <person name="Sun Y."/>
            <person name="Hu J."/>
            <person name="Fu X."/>
            <person name="Schnable P.S."/>
            <person name="Li F."/>
            <person name="Zhang H."/>
            <person name="Feng B."/>
            <person name="Zhu X."/>
            <person name="Liu R."/>
            <person name="Schnable J.C."/>
            <person name="Zhu J.-K."/>
            <person name="Zhang H."/>
        </authorList>
    </citation>
    <scope>NUCLEOTIDE SEQUENCE [LARGE SCALE GENOMIC DNA]</scope>
</reference>
<dbReference type="Pfam" id="PF00612">
    <property type="entry name" value="IQ"/>
    <property type="match status" value="2"/>
</dbReference>
<feature type="compositionally biased region" description="Basic and acidic residues" evidence="3">
    <location>
        <begin position="15"/>
        <end position="27"/>
    </location>
</feature>
<dbReference type="GO" id="GO:0005516">
    <property type="term" value="F:calmodulin binding"/>
    <property type="evidence" value="ECO:0007669"/>
    <property type="project" value="UniProtKB-KW"/>
</dbReference>